<reference evidence="1 2" key="1">
    <citation type="journal article" date="2019" name="Nat. Ecol. Evol.">
        <title>Megaphylogeny resolves global patterns of mushroom evolution.</title>
        <authorList>
            <person name="Varga T."/>
            <person name="Krizsan K."/>
            <person name="Foldi C."/>
            <person name="Dima B."/>
            <person name="Sanchez-Garcia M."/>
            <person name="Sanchez-Ramirez S."/>
            <person name="Szollosi G.J."/>
            <person name="Szarkandi J.G."/>
            <person name="Papp V."/>
            <person name="Albert L."/>
            <person name="Andreopoulos W."/>
            <person name="Angelini C."/>
            <person name="Antonin V."/>
            <person name="Barry K.W."/>
            <person name="Bougher N.L."/>
            <person name="Buchanan P."/>
            <person name="Buyck B."/>
            <person name="Bense V."/>
            <person name="Catcheside P."/>
            <person name="Chovatia M."/>
            <person name="Cooper J."/>
            <person name="Damon W."/>
            <person name="Desjardin D."/>
            <person name="Finy P."/>
            <person name="Geml J."/>
            <person name="Haridas S."/>
            <person name="Hughes K."/>
            <person name="Justo A."/>
            <person name="Karasinski D."/>
            <person name="Kautmanova I."/>
            <person name="Kiss B."/>
            <person name="Kocsube S."/>
            <person name="Kotiranta H."/>
            <person name="LaButti K.M."/>
            <person name="Lechner B.E."/>
            <person name="Liimatainen K."/>
            <person name="Lipzen A."/>
            <person name="Lukacs Z."/>
            <person name="Mihaltcheva S."/>
            <person name="Morgado L.N."/>
            <person name="Niskanen T."/>
            <person name="Noordeloos M.E."/>
            <person name="Ohm R.A."/>
            <person name="Ortiz-Santana B."/>
            <person name="Ovrebo C."/>
            <person name="Racz N."/>
            <person name="Riley R."/>
            <person name="Savchenko A."/>
            <person name="Shiryaev A."/>
            <person name="Soop K."/>
            <person name="Spirin V."/>
            <person name="Szebenyi C."/>
            <person name="Tomsovsky M."/>
            <person name="Tulloss R.E."/>
            <person name="Uehling J."/>
            <person name="Grigoriev I.V."/>
            <person name="Vagvolgyi C."/>
            <person name="Papp T."/>
            <person name="Martin F.M."/>
            <person name="Miettinen O."/>
            <person name="Hibbett D.S."/>
            <person name="Nagy L.G."/>
        </authorList>
    </citation>
    <scope>NUCLEOTIDE SEQUENCE [LARGE SCALE GENOMIC DNA]</scope>
    <source>
        <strain evidence="1 2">HHB13444</strain>
    </source>
</reference>
<gene>
    <name evidence="1" type="ORF">K466DRAFT_590646</name>
</gene>
<protein>
    <submittedName>
        <fullName evidence="1">Uncharacterized protein</fullName>
    </submittedName>
</protein>
<dbReference type="Proteomes" id="UP000308197">
    <property type="component" value="Unassembled WGS sequence"/>
</dbReference>
<accession>A0A5C3NY41</accession>
<name>A0A5C3NY41_9APHY</name>
<evidence type="ECO:0000313" key="2">
    <source>
        <dbReference type="Proteomes" id="UP000308197"/>
    </source>
</evidence>
<sequence length="56" mass="5813">MYSHWGGSPGRWVFASGILDGSSAGEAPYGQPGGVQCPQIPSHFRVAPDPTVSVTL</sequence>
<keyword evidence="2" id="KW-1185">Reference proteome</keyword>
<dbReference type="EMBL" id="ML211504">
    <property type="protein sequence ID" value="TFK82264.1"/>
    <property type="molecule type" value="Genomic_DNA"/>
</dbReference>
<proteinExistence type="predicted"/>
<organism evidence="1 2">
    <name type="scientific">Polyporus arcularius HHB13444</name>
    <dbReference type="NCBI Taxonomy" id="1314778"/>
    <lineage>
        <taxon>Eukaryota</taxon>
        <taxon>Fungi</taxon>
        <taxon>Dikarya</taxon>
        <taxon>Basidiomycota</taxon>
        <taxon>Agaricomycotina</taxon>
        <taxon>Agaricomycetes</taxon>
        <taxon>Polyporales</taxon>
        <taxon>Polyporaceae</taxon>
        <taxon>Polyporus</taxon>
    </lineage>
</organism>
<evidence type="ECO:0000313" key="1">
    <source>
        <dbReference type="EMBL" id="TFK82264.1"/>
    </source>
</evidence>
<dbReference type="AlphaFoldDB" id="A0A5C3NY41"/>
<dbReference type="InParanoid" id="A0A5C3NY41"/>